<proteinExistence type="predicted"/>
<evidence type="ECO:0000259" key="1">
    <source>
        <dbReference type="SMART" id="SM00974"/>
    </source>
</evidence>
<dbReference type="SMART" id="SM00974">
    <property type="entry name" value="T5orf172"/>
    <property type="match status" value="1"/>
</dbReference>
<feature type="domain" description="Bacteriophage T5 Orf172 DNA-binding" evidence="1">
    <location>
        <begin position="14"/>
        <end position="86"/>
    </location>
</feature>
<organism evidence="2 3">
    <name type="scientific">Rhizobium subbaraonis</name>
    <dbReference type="NCBI Taxonomy" id="908946"/>
    <lineage>
        <taxon>Bacteria</taxon>
        <taxon>Pseudomonadati</taxon>
        <taxon>Pseudomonadota</taxon>
        <taxon>Alphaproteobacteria</taxon>
        <taxon>Hyphomicrobiales</taxon>
        <taxon>Rhizobiaceae</taxon>
        <taxon>Rhizobium/Agrobacterium group</taxon>
        <taxon>Rhizobium</taxon>
    </lineage>
</organism>
<name>A0A285UVC0_9HYPH</name>
<dbReference type="Proteomes" id="UP000219167">
    <property type="component" value="Unassembled WGS sequence"/>
</dbReference>
<accession>A0A285UVC0</accession>
<sequence>MTTKGQHIYFMRPVGMVGPIKIGCSASVGERLESLAVWSPFKLEILYTEPGGYKLEQKIHQAFADYHSHREWFHPGERLLASIGRLLNGEKIEAAIDLTVPRGSIRNVARKPRRPVPEYQKELRSYRSRKYWAEKRVEKARGQAMFAPESINAIIYAWEGSWREKRMDGKRPTPEQFALLDDFLADPHKYCLTREEKWPKRTAA</sequence>
<keyword evidence="3" id="KW-1185">Reference proteome</keyword>
<protein>
    <submittedName>
        <fullName evidence="2">T5orf172 domain-containing protein</fullName>
    </submittedName>
</protein>
<evidence type="ECO:0000313" key="2">
    <source>
        <dbReference type="EMBL" id="SOC45733.1"/>
    </source>
</evidence>
<dbReference type="InterPro" id="IPR018306">
    <property type="entry name" value="Phage_T5_Orf172_DNA-bd"/>
</dbReference>
<dbReference type="OrthoDB" id="8201432at2"/>
<dbReference type="RefSeq" id="WP_097142170.1">
    <property type="nucleotide sequence ID" value="NZ_OBQD01000017.1"/>
</dbReference>
<dbReference type="Pfam" id="PF13455">
    <property type="entry name" value="MUG113"/>
    <property type="match status" value="1"/>
</dbReference>
<evidence type="ECO:0000313" key="3">
    <source>
        <dbReference type="Proteomes" id="UP000219167"/>
    </source>
</evidence>
<gene>
    <name evidence="2" type="ORF">SAMN05892877_117122</name>
</gene>
<dbReference type="EMBL" id="OBQD01000017">
    <property type="protein sequence ID" value="SOC45733.1"/>
    <property type="molecule type" value="Genomic_DNA"/>
</dbReference>
<reference evidence="2 3" key="1">
    <citation type="submission" date="2017-08" db="EMBL/GenBank/DDBJ databases">
        <authorList>
            <person name="de Groot N.N."/>
        </authorList>
    </citation>
    <scope>NUCLEOTIDE SEQUENCE [LARGE SCALE GENOMIC DNA]</scope>
    <source>
        <strain evidence="2 3">JC85</strain>
    </source>
</reference>
<dbReference type="AlphaFoldDB" id="A0A285UVC0"/>